<dbReference type="Pfam" id="PF00109">
    <property type="entry name" value="ketoacyl-synt"/>
    <property type="match status" value="1"/>
</dbReference>
<dbReference type="HOGENOM" id="CLU_000022_16_6_1"/>
<dbReference type="InterPro" id="IPR016039">
    <property type="entry name" value="Thiolase-like"/>
</dbReference>
<dbReference type="Pfam" id="PF16197">
    <property type="entry name" value="KAsynt_C_assoc"/>
    <property type="match status" value="1"/>
</dbReference>
<name>A7T0W5_NEMVE</name>
<dbReference type="GO" id="GO:0006633">
    <property type="term" value="P:fatty acid biosynthetic process"/>
    <property type="evidence" value="ECO:0007669"/>
    <property type="project" value="UniProtKB-UniPathway"/>
</dbReference>
<dbReference type="OMA" id="ECIFEAF"/>
<dbReference type="InterPro" id="IPR001227">
    <property type="entry name" value="Ac_transferase_dom_sf"/>
</dbReference>
<keyword evidence="1" id="KW-0596">Phosphopantetheine</keyword>
<dbReference type="PhylomeDB" id="A7T0W5"/>
<dbReference type="SMART" id="SM00825">
    <property type="entry name" value="PKS_KS"/>
    <property type="match status" value="1"/>
</dbReference>
<proteinExistence type="predicted"/>
<dbReference type="SMART" id="SM00827">
    <property type="entry name" value="PKS_AT"/>
    <property type="match status" value="1"/>
</dbReference>
<dbReference type="STRING" id="45351.A7T0W5"/>
<dbReference type="Pfam" id="PF00698">
    <property type="entry name" value="Acyl_transf_1"/>
    <property type="match status" value="1"/>
</dbReference>
<keyword evidence="2" id="KW-0597">Phosphoprotein</keyword>
<keyword evidence="3" id="KW-0808">Transferase</keyword>
<dbReference type="SUPFAM" id="SSF53901">
    <property type="entry name" value="Thiolase-like"/>
    <property type="match status" value="1"/>
</dbReference>
<evidence type="ECO:0000259" key="4">
    <source>
        <dbReference type="PROSITE" id="PS52004"/>
    </source>
</evidence>
<dbReference type="PROSITE" id="PS52004">
    <property type="entry name" value="KS3_2"/>
    <property type="match status" value="1"/>
</dbReference>
<dbReference type="SUPFAM" id="SSF55048">
    <property type="entry name" value="Probable ACP-binding domain of malonyl-CoA ACP transacylase"/>
    <property type="match status" value="1"/>
</dbReference>
<dbReference type="AlphaFoldDB" id="A7T0W5"/>
<dbReference type="InterPro" id="IPR014031">
    <property type="entry name" value="Ketoacyl_synth_C"/>
</dbReference>
<dbReference type="InterPro" id="IPR018201">
    <property type="entry name" value="Ketoacyl_synth_AS"/>
</dbReference>
<dbReference type="PROSITE" id="PS00606">
    <property type="entry name" value="KS3_1"/>
    <property type="match status" value="1"/>
</dbReference>
<dbReference type="UniPathway" id="UPA00094"/>
<dbReference type="SUPFAM" id="SSF52151">
    <property type="entry name" value="FabD/lysophospholipase-like"/>
    <property type="match status" value="1"/>
</dbReference>
<accession>A7T0W5</accession>
<dbReference type="eggNOG" id="KOG1202">
    <property type="taxonomic scope" value="Eukaryota"/>
</dbReference>
<evidence type="ECO:0000256" key="2">
    <source>
        <dbReference type="ARBA" id="ARBA00022553"/>
    </source>
</evidence>
<protein>
    <recommendedName>
        <fullName evidence="4">Ketosynthase family 3 (KS3) domain-containing protein</fullName>
    </recommendedName>
</protein>
<evidence type="ECO:0000313" key="5">
    <source>
        <dbReference type="EMBL" id="EDO30403.1"/>
    </source>
</evidence>
<dbReference type="Pfam" id="PF02801">
    <property type="entry name" value="Ketoacyl-synt_C"/>
    <property type="match status" value="1"/>
</dbReference>
<organism evidence="5 6">
    <name type="scientific">Nematostella vectensis</name>
    <name type="common">Starlet sea anemone</name>
    <dbReference type="NCBI Taxonomy" id="45351"/>
    <lineage>
        <taxon>Eukaryota</taxon>
        <taxon>Metazoa</taxon>
        <taxon>Cnidaria</taxon>
        <taxon>Anthozoa</taxon>
        <taxon>Hexacorallia</taxon>
        <taxon>Actiniaria</taxon>
        <taxon>Edwardsiidae</taxon>
        <taxon>Nematostella</taxon>
    </lineage>
</organism>
<dbReference type="InterPro" id="IPR032821">
    <property type="entry name" value="PKS_assoc"/>
</dbReference>
<dbReference type="InterPro" id="IPR050091">
    <property type="entry name" value="PKS_NRPS_Biosynth_Enz"/>
</dbReference>
<dbReference type="InterPro" id="IPR020841">
    <property type="entry name" value="PKS_Beta-ketoAc_synthase_dom"/>
</dbReference>
<dbReference type="EMBL" id="DS470055">
    <property type="protein sequence ID" value="EDO30403.1"/>
    <property type="molecule type" value="Genomic_DNA"/>
</dbReference>
<feature type="non-terminal residue" evidence="5">
    <location>
        <position position="1"/>
    </location>
</feature>
<dbReference type="Proteomes" id="UP000001593">
    <property type="component" value="Unassembled WGS sequence"/>
</dbReference>
<feature type="domain" description="Ketosynthase family 3 (KS3)" evidence="4">
    <location>
        <begin position="11"/>
        <end position="444"/>
    </location>
</feature>
<evidence type="ECO:0000256" key="1">
    <source>
        <dbReference type="ARBA" id="ARBA00022450"/>
    </source>
</evidence>
<reference evidence="5 6" key="1">
    <citation type="journal article" date="2007" name="Science">
        <title>Sea anemone genome reveals ancestral eumetazoan gene repertoire and genomic organization.</title>
        <authorList>
            <person name="Putnam N.H."/>
            <person name="Srivastava M."/>
            <person name="Hellsten U."/>
            <person name="Dirks B."/>
            <person name="Chapman J."/>
            <person name="Salamov A."/>
            <person name="Terry A."/>
            <person name="Shapiro H."/>
            <person name="Lindquist E."/>
            <person name="Kapitonov V.V."/>
            <person name="Jurka J."/>
            <person name="Genikhovich G."/>
            <person name="Grigoriev I.V."/>
            <person name="Lucas S.M."/>
            <person name="Steele R.E."/>
            <person name="Finnerty J.R."/>
            <person name="Technau U."/>
            <person name="Martindale M.Q."/>
            <person name="Rokhsar D.S."/>
        </authorList>
    </citation>
    <scope>NUCLEOTIDE SEQUENCE [LARGE SCALE GENOMIC DNA]</scope>
    <source>
        <strain evidence="6">CH2 X CH6</strain>
    </source>
</reference>
<dbReference type="CDD" id="cd00833">
    <property type="entry name" value="PKS"/>
    <property type="match status" value="1"/>
</dbReference>
<dbReference type="PANTHER" id="PTHR43775:SF37">
    <property type="entry name" value="SI:DKEY-61P9.11"/>
    <property type="match status" value="1"/>
</dbReference>
<dbReference type="Gene3D" id="3.40.47.10">
    <property type="match status" value="1"/>
</dbReference>
<sequence>VKAKLVEEPSAKVTAIIGIGCRFPLAQNKDEFWEALKSGDCGTSDFPENRKSEYQQFKSVYHPKRFVPGRICTTAGSYLGNIKGFDAGFFNISQQEANSMDPQQRILLEVVYEAIEDSGMSIEDLRACRTGVFVGAKTQDYGGLVLTDDNKTNLDQFAATGTARTIIANRISFCFNFTGPSFIVDTACSSSLIALRLAIESLENGDCEAAVVCASNIILSHMNHMVSSLAGLLAPDGRCKSFDSSGDGYGRGEGFAAVILKLKDTAVNDGDDIYSEIVSCGMNSDGSQAVPMTAPSVQGQAELARFVLKKSGLQADDIDYVEAHGTGTAIGDVVEITALSEVYCESINENSRTLRVGSVKSNINHTESTSGLAGVIKLALMIKNGHFVPTVNVQTVNPALKLDERRMTLQTVEEKWERKNGKPRIGAVSSYGFGGSNAHAILREFITSDQSPTMKEAKEDHVVTLSAKENESLHKAAKTLSAWLSENKDLHGRIAEVCYSLNKKTIHPHRMAIAFETVDEVIKLLQDFGADTNNWETDVSYGVAKEVNRKVVFMFGGQGPQWYGMAKELLDKEPAFLSTIKEIDGLLKDIGEEWNLLEELTATEEKSRLDDLVIGQTATFALQYGIARLLISWGIRPSAVIGHSLGELAAAAICGALPLKNVLSIVVLRASLQHECQQSGLMAALGMSEERARSLLCELKLDSTVNIAAVNDAQSVTLSGDEQSIEAFQEHLK</sequence>
<dbReference type="InParanoid" id="A7T0W5"/>
<evidence type="ECO:0000313" key="6">
    <source>
        <dbReference type="Proteomes" id="UP000001593"/>
    </source>
</evidence>
<dbReference type="GO" id="GO:0004315">
    <property type="term" value="F:3-oxoacyl-[acyl-carrier-protein] synthase activity"/>
    <property type="evidence" value="ECO:0007669"/>
    <property type="project" value="InterPro"/>
</dbReference>
<dbReference type="PANTHER" id="PTHR43775">
    <property type="entry name" value="FATTY ACID SYNTHASE"/>
    <property type="match status" value="1"/>
</dbReference>
<keyword evidence="6" id="KW-1185">Reference proteome</keyword>
<gene>
    <name evidence="5" type="ORF">NEMVEDRAFT_v1g60533</name>
</gene>
<dbReference type="InterPro" id="IPR014030">
    <property type="entry name" value="Ketoacyl_synth_N"/>
</dbReference>
<dbReference type="InterPro" id="IPR016036">
    <property type="entry name" value="Malonyl_transacylase_ACP-bd"/>
</dbReference>
<dbReference type="InterPro" id="IPR014043">
    <property type="entry name" value="Acyl_transferase_dom"/>
</dbReference>
<feature type="non-terminal residue" evidence="5">
    <location>
        <position position="733"/>
    </location>
</feature>
<dbReference type="Gene3D" id="3.40.366.10">
    <property type="entry name" value="Malonyl-Coenzyme A Acyl Carrier Protein, domain 2"/>
    <property type="match status" value="1"/>
</dbReference>
<dbReference type="InterPro" id="IPR016035">
    <property type="entry name" value="Acyl_Trfase/lysoPLipase"/>
</dbReference>
<evidence type="ECO:0000256" key="3">
    <source>
        <dbReference type="ARBA" id="ARBA00022679"/>
    </source>
</evidence>